<accession>A0AAD7P9C9</accession>
<keyword evidence="2" id="KW-1185">Reference proteome</keyword>
<gene>
    <name evidence="1" type="ORF">O6P43_031809</name>
</gene>
<reference evidence="1" key="1">
    <citation type="journal article" date="2023" name="Science">
        <title>Elucidation of the pathway for biosynthesis of saponin adjuvants from the soapbark tree.</title>
        <authorList>
            <person name="Reed J."/>
            <person name="Orme A."/>
            <person name="El-Demerdash A."/>
            <person name="Owen C."/>
            <person name="Martin L.B.B."/>
            <person name="Misra R.C."/>
            <person name="Kikuchi S."/>
            <person name="Rejzek M."/>
            <person name="Martin A.C."/>
            <person name="Harkess A."/>
            <person name="Leebens-Mack J."/>
            <person name="Louveau T."/>
            <person name="Stephenson M.J."/>
            <person name="Osbourn A."/>
        </authorList>
    </citation>
    <scope>NUCLEOTIDE SEQUENCE</scope>
    <source>
        <strain evidence="1">S10</strain>
    </source>
</reference>
<sequence>MHETDLIVSKLAEDPHYSLSINAPFSYPDMAAPEDRTVYMCFTSPVLEKEKVSYLHGKSIGSKILLVGEEERRDAVVYRALNSSVVAFDMVVLLIWGVERFALFALDQLTKYIIHPRESKWLADFEKQTLYIVIFRVAKAKETTQSMILDYTAK</sequence>
<dbReference type="EMBL" id="JARAOO010000013">
    <property type="protein sequence ID" value="KAJ7946947.1"/>
    <property type="molecule type" value="Genomic_DNA"/>
</dbReference>
<organism evidence="1 2">
    <name type="scientific">Quillaja saponaria</name>
    <name type="common">Soap bark tree</name>
    <dbReference type="NCBI Taxonomy" id="32244"/>
    <lineage>
        <taxon>Eukaryota</taxon>
        <taxon>Viridiplantae</taxon>
        <taxon>Streptophyta</taxon>
        <taxon>Embryophyta</taxon>
        <taxon>Tracheophyta</taxon>
        <taxon>Spermatophyta</taxon>
        <taxon>Magnoliopsida</taxon>
        <taxon>eudicotyledons</taxon>
        <taxon>Gunneridae</taxon>
        <taxon>Pentapetalae</taxon>
        <taxon>rosids</taxon>
        <taxon>fabids</taxon>
        <taxon>Fabales</taxon>
        <taxon>Quillajaceae</taxon>
        <taxon>Quillaja</taxon>
    </lineage>
</organism>
<dbReference type="KEGG" id="qsa:O6P43_031809"/>
<name>A0AAD7P9C9_QUISA</name>
<dbReference type="AlphaFoldDB" id="A0AAD7P9C9"/>
<comment type="caution">
    <text evidence="1">The sequence shown here is derived from an EMBL/GenBank/DDBJ whole genome shotgun (WGS) entry which is preliminary data.</text>
</comment>
<proteinExistence type="predicted"/>
<evidence type="ECO:0000313" key="1">
    <source>
        <dbReference type="EMBL" id="KAJ7946947.1"/>
    </source>
</evidence>
<evidence type="ECO:0000313" key="2">
    <source>
        <dbReference type="Proteomes" id="UP001163823"/>
    </source>
</evidence>
<protein>
    <submittedName>
        <fullName evidence="1">Protein BTR1-like isoform X2</fullName>
    </submittedName>
</protein>
<dbReference type="Proteomes" id="UP001163823">
    <property type="component" value="Chromosome 13"/>
</dbReference>